<feature type="non-terminal residue" evidence="2">
    <location>
        <position position="40"/>
    </location>
</feature>
<proteinExistence type="predicted"/>
<feature type="region of interest" description="Disordered" evidence="1">
    <location>
        <begin position="1"/>
        <end position="20"/>
    </location>
</feature>
<organism evidence="2">
    <name type="scientific">uncultured Rubrobacteraceae bacterium</name>
    <dbReference type="NCBI Taxonomy" id="349277"/>
    <lineage>
        <taxon>Bacteria</taxon>
        <taxon>Bacillati</taxon>
        <taxon>Actinomycetota</taxon>
        <taxon>Rubrobacteria</taxon>
        <taxon>Rubrobacterales</taxon>
        <taxon>Rubrobacteraceae</taxon>
        <taxon>environmental samples</taxon>
    </lineage>
</organism>
<feature type="non-terminal residue" evidence="2">
    <location>
        <position position="1"/>
    </location>
</feature>
<evidence type="ECO:0000256" key="1">
    <source>
        <dbReference type="SAM" id="MobiDB-lite"/>
    </source>
</evidence>
<gene>
    <name evidence="2" type="ORF">AVDCRST_MAG55-2127</name>
</gene>
<accession>A0A6J4PQH4</accession>
<protein>
    <submittedName>
        <fullName evidence="2">Uncharacterized protein</fullName>
    </submittedName>
</protein>
<dbReference type="EMBL" id="CADCUZ010000100">
    <property type="protein sequence ID" value="CAA9423132.1"/>
    <property type="molecule type" value="Genomic_DNA"/>
</dbReference>
<evidence type="ECO:0000313" key="2">
    <source>
        <dbReference type="EMBL" id="CAA9423132.1"/>
    </source>
</evidence>
<sequence length="40" mass="4234">VRPGDPQTHRRGPEAGRPCIGVGQAQQRLGLRENSVVAAV</sequence>
<dbReference type="AlphaFoldDB" id="A0A6J4PQH4"/>
<name>A0A6J4PQH4_9ACTN</name>
<reference evidence="2" key="1">
    <citation type="submission" date="2020-02" db="EMBL/GenBank/DDBJ databases">
        <authorList>
            <person name="Meier V. D."/>
        </authorList>
    </citation>
    <scope>NUCLEOTIDE SEQUENCE</scope>
    <source>
        <strain evidence="2">AVDCRST_MAG55</strain>
    </source>
</reference>